<comment type="caution">
    <text evidence="2">The sequence shown here is derived from an EMBL/GenBank/DDBJ whole genome shotgun (WGS) entry which is preliminary data.</text>
</comment>
<name>A0A229WTJ7_9EURO</name>
<evidence type="ECO:0000256" key="1">
    <source>
        <dbReference type="SAM" id="MobiDB-lite"/>
    </source>
</evidence>
<evidence type="ECO:0000313" key="3">
    <source>
        <dbReference type="Proteomes" id="UP000215289"/>
    </source>
</evidence>
<feature type="compositionally biased region" description="Polar residues" evidence="1">
    <location>
        <begin position="140"/>
        <end position="153"/>
    </location>
</feature>
<protein>
    <submittedName>
        <fullName evidence="2">Uncharacterized protein</fullName>
    </submittedName>
</protein>
<accession>A0A229WTJ7</accession>
<proteinExistence type="predicted"/>
<organism evidence="2 3">
    <name type="scientific">Aspergillus turcosus</name>
    <dbReference type="NCBI Taxonomy" id="1245748"/>
    <lineage>
        <taxon>Eukaryota</taxon>
        <taxon>Fungi</taxon>
        <taxon>Dikarya</taxon>
        <taxon>Ascomycota</taxon>
        <taxon>Pezizomycotina</taxon>
        <taxon>Eurotiomycetes</taxon>
        <taxon>Eurotiomycetidae</taxon>
        <taxon>Eurotiales</taxon>
        <taxon>Aspergillaceae</taxon>
        <taxon>Aspergillus</taxon>
        <taxon>Aspergillus subgen. Fumigati</taxon>
    </lineage>
</organism>
<dbReference type="OrthoDB" id="10477508at2759"/>
<dbReference type="Proteomes" id="UP000215289">
    <property type="component" value="Unassembled WGS sequence"/>
</dbReference>
<gene>
    <name evidence="2" type="ORF">CFD26_103227</name>
</gene>
<dbReference type="AlphaFoldDB" id="A0A229WTJ7"/>
<keyword evidence="3" id="KW-1185">Reference proteome</keyword>
<dbReference type="EMBL" id="NIDN02000250">
    <property type="protein sequence ID" value="RLL93919.1"/>
    <property type="molecule type" value="Genomic_DNA"/>
</dbReference>
<sequence length="601" mass="65590">MEAHQTVHGILTYCLTDLISSIARGTVEGLILLLSPETSLHGHIAPTRSEEWAAVPLGKETYRELEPSLAFPIPKKGHDSATESLNRHLTYEHKFCQQEDDSFPNSYHRPYSVTAATFQDQVKKIALPERQECAEHRETQTTPTSAEQHNHNQTHQRDLLPPIDVFFDRYPNEGNSEPSCQSAHTPAGKRFLNLKAQVRDTTLMADSAVPSSKRSWHLGIPEAAAAPDQCLEIHDNRAGKRCRITNDLSGSILSSYLPNQLTTAEDQRSRKPEAAIGATISSTSEQVPGGDGSSNLVQSKASERHDGLPPINAILNPPKSLIGTLSLAQENPAREDLLWVVPIEQYPKALTSEVNSDPIFVGGVPLNADVDSWSFFQSCRATDLDTSDWPFSTQNLQPPELQGCSVGAARSGICFERNPGDVDAWSCFVADNQSQFTAPAEDNRIASSSAAHSESTGDVDSWSQFQILSGQSPPATLVEADELSTFHFTAISGNTPQQLEAAGDVDSWSHFSTVNDQSLPMTPGGNSMGHLFSRAIINSEVAGDVDSWSQFISENREDPMTVGNLVQRSVAGSGSIFNRLQTDSVHTRLEVTGDVDSWSYF</sequence>
<feature type="region of interest" description="Disordered" evidence="1">
    <location>
        <begin position="134"/>
        <end position="158"/>
    </location>
</feature>
<evidence type="ECO:0000313" key="2">
    <source>
        <dbReference type="EMBL" id="RLL93919.1"/>
    </source>
</evidence>
<reference evidence="2 3" key="1">
    <citation type="submission" date="2018-08" db="EMBL/GenBank/DDBJ databases">
        <title>Draft genome sequences of two Aspergillus turcosus clinical strains isolated from bronchoalveolar lavage fluid: one azole-susceptible and the other azole-resistant.</title>
        <authorList>
            <person name="Parent-Michaud M."/>
            <person name="Dufresne P.J."/>
            <person name="Fournier E."/>
            <person name="Martineau C."/>
            <person name="Moreira S."/>
            <person name="Perkins V."/>
            <person name="De Repentigny L."/>
            <person name="Dufresne S.F."/>
        </authorList>
    </citation>
    <scope>NUCLEOTIDE SEQUENCE [LARGE SCALE GENOMIC DNA]</scope>
    <source>
        <strain evidence="2">HMR AF 1038</strain>
    </source>
</reference>